<dbReference type="EMBL" id="VJMJ01000170">
    <property type="protein sequence ID" value="KAF0728963.1"/>
    <property type="molecule type" value="Genomic_DNA"/>
</dbReference>
<dbReference type="Gene3D" id="2.170.270.10">
    <property type="entry name" value="SET domain"/>
    <property type="match status" value="1"/>
</dbReference>
<accession>A0A6G0WNM1</accession>
<protein>
    <recommendedName>
        <fullName evidence="12">SET domain-containing protein</fullName>
    </recommendedName>
</protein>
<dbReference type="InterPro" id="IPR006560">
    <property type="entry name" value="AWS_dom"/>
</dbReference>
<evidence type="ECO:0008006" key="12">
    <source>
        <dbReference type="Google" id="ProtNLM"/>
    </source>
</evidence>
<feature type="domain" description="SET" evidence="8">
    <location>
        <begin position="190"/>
        <end position="302"/>
    </location>
</feature>
<name>A0A6G0WNM1_9STRA</name>
<dbReference type="InterPro" id="IPR050777">
    <property type="entry name" value="SET2_Histone-Lys_MeTrsfase"/>
</dbReference>
<keyword evidence="7" id="KW-0539">Nucleus</keyword>
<dbReference type="SMART" id="SM00317">
    <property type="entry name" value="SET"/>
    <property type="match status" value="1"/>
</dbReference>
<dbReference type="PROSITE" id="PS51215">
    <property type="entry name" value="AWS"/>
    <property type="match status" value="1"/>
</dbReference>
<evidence type="ECO:0000256" key="5">
    <source>
        <dbReference type="ARBA" id="ARBA00022679"/>
    </source>
</evidence>
<evidence type="ECO:0000313" key="11">
    <source>
        <dbReference type="Proteomes" id="UP000481153"/>
    </source>
</evidence>
<evidence type="ECO:0000256" key="6">
    <source>
        <dbReference type="ARBA" id="ARBA00022691"/>
    </source>
</evidence>
<dbReference type="InterPro" id="IPR046341">
    <property type="entry name" value="SET_dom_sf"/>
</dbReference>
<keyword evidence="5" id="KW-0808">Transferase</keyword>
<gene>
    <name evidence="10" type="ORF">Ae201684_013264</name>
</gene>
<sequence>MPKAKLDINYSRVFILETIEEWEQVKGTTTQRDFADMKNIKLRTLRSWLDKKKRDKIGKTTSQNEIARIRPSENAEITAKMETFIQENPEVPTIQRVEYLKRTFPNFVATRSYDNIRRFAERIGKKNDFLLTANIMLEAAASKSVFKPCRCGKKCGPKCTNRLDMVECTDNICHVGKNCGNRVLQSGGVGPNSTFQTENTGVGVMSTETISKGTFLCEYIGEMISAVAGKARQDRHRDIYLMKLADGRFIDSFQVGNISTFINYSHASNAVAHEWIVNGIRRVGIFAKKNIKRNQKVTFNYGKTYSFAECTCEKCARKSK</sequence>
<evidence type="ECO:0000256" key="7">
    <source>
        <dbReference type="ARBA" id="ARBA00023242"/>
    </source>
</evidence>
<dbReference type="GO" id="GO:0005634">
    <property type="term" value="C:nucleus"/>
    <property type="evidence" value="ECO:0007669"/>
    <property type="project" value="UniProtKB-SubCell"/>
</dbReference>
<dbReference type="GO" id="GO:0042054">
    <property type="term" value="F:histone methyltransferase activity"/>
    <property type="evidence" value="ECO:0007669"/>
    <property type="project" value="InterPro"/>
</dbReference>
<proteinExistence type="predicted"/>
<evidence type="ECO:0000259" key="9">
    <source>
        <dbReference type="PROSITE" id="PS51215"/>
    </source>
</evidence>
<dbReference type="GO" id="GO:0032259">
    <property type="term" value="P:methylation"/>
    <property type="evidence" value="ECO:0007669"/>
    <property type="project" value="UniProtKB-KW"/>
</dbReference>
<organism evidence="10 11">
    <name type="scientific">Aphanomyces euteiches</name>
    <dbReference type="NCBI Taxonomy" id="100861"/>
    <lineage>
        <taxon>Eukaryota</taxon>
        <taxon>Sar</taxon>
        <taxon>Stramenopiles</taxon>
        <taxon>Oomycota</taxon>
        <taxon>Saprolegniomycetes</taxon>
        <taxon>Saprolegniales</taxon>
        <taxon>Verrucalvaceae</taxon>
        <taxon>Aphanomyces</taxon>
    </lineage>
</organism>
<keyword evidence="3" id="KW-0158">Chromosome</keyword>
<dbReference type="GO" id="GO:0005694">
    <property type="term" value="C:chromosome"/>
    <property type="evidence" value="ECO:0007669"/>
    <property type="project" value="UniProtKB-SubCell"/>
</dbReference>
<evidence type="ECO:0000313" key="10">
    <source>
        <dbReference type="EMBL" id="KAF0728963.1"/>
    </source>
</evidence>
<comment type="caution">
    <text evidence="10">The sequence shown here is derived from an EMBL/GenBank/DDBJ whole genome shotgun (WGS) entry which is preliminary data.</text>
</comment>
<keyword evidence="11" id="KW-1185">Reference proteome</keyword>
<keyword evidence="6" id="KW-0949">S-adenosyl-L-methionine</keyword>
<dbReference type="Pfam" id="PF00856">
    <property type="entry name" value="SET"/>
    <property type="match status" value="1"/>
</dbReference>
<dbReference type="PROSITE" id="PS50280">
    <property type="entry name" value="SET"/>
    <property type="match status" value="1"/>
</dbReference>
<evidence type="ECO:0000256" key="3">
    <source>
        <dbReference type="ARBA" id="ARBA00022454"/>
    </source>
</evidence>
<reference evidence="10 11" key="1">
    <citation type="submission" date="2019-07" db="EMBL/GenBank/DDBJ databases">
        <title>Genomics analysis of Aphanomyces spp. identifies a new class of oomycete effector associated with host adaptation.</title>
        <authorList>
            <person name="Gaulin E."/>
        </authorList>
    </citation>
    <scope>NUCLEOTIDE SEQUENCE [LARGE SCALE GENOMIC DNA]</scope>
    <source>
        <strain evidence="10 11">ATCC 201684</strain>
    </source>
</reference>
<keyword evidence="4" id="KW-0489">Methyltransferase</keyword>
<dbReference type="VEuPathDB" id="FungiDB:AeMF1_018760"/>
<dbReference type="PANTHER" id="PTHR22884">
    <property type="entry name" value="SET DOMAIN PROTEINS"/>
    <property type="match status" value="1"/>
</dbReference>
<dbReference type="Proteomes" id="UP000481153">
    <property type="component" value="Unassembled WGS sequence"/>
</dbReference>
<evidence type="ECO:0000256" key="2">
    <source>
        <dbReference type="ARBA" id="ARBA00004286"/>
    </source>
</evidence>
<dbReference type="AlphaFoldDB" id="A0A6G0WNM1"/>
<evidence type="ECO:0000256" key="1">
    <source>
        <dbReference type="ARBA" id="ARBA00004123"/>
    </source>
</evidence>
<dbReference type="InterPro" id="IPR001214">
    <property type="entry name" value="SET_dom"/>
</dbReference>
<evidence type="ECO:0000259" key="8">
    <source>
        <dbReference type="PROSITE" id="PS50280"/>
    </source>
</evidence>
<evidence type="ECO:0000256" key="4">
    <source>
        <dbReference type="ARBA" id="ARBA00022603"/>
    </source>
</evidence>
<dbReference type="SUPFAM" id="SSF82199">
    <property type="entry name" value="SET domain"/>
    <property type="match status" value="1"/>
</dbReference>
<comment type="subcellular location">
    <subcellularLocation>
        <location evidence="2">Chromosome</location>
    </subcellularLocation>
    <subcellularLocation>
        <location evidence="1">Nucleus</location>
    </subcellularLocation>
</comment>
<feature type="domain" description="AWS" evidence="9">
    <location>
        <begin position="144"/>
        <end position="188"/>
    </location>
</feature>